<proteinExistence type="predicted"/>
<evidence type="ECO:0000313" key="2">
    <source>
        <dbReference type="Proteomes" id="UP000239406"/>
    </source>
</evidence>
<evidence type="ECO:0000313" key="1">
    <source>
        <dbReference type="EMBL" id="PPE69489.1"/>
    </source>
</evidence>
<protein>
    <submittedName>
        <fullName evidence="1">Uncharacterized protein</fullName>
    </submittedName>
</protein>
<name>A0A2S5T3J0_9BURK</name>
<accession>A0A2S5T3J0</accession>
<sequence length="95" mass="10620">MTYRPEPAADLEFEGLSFDVKSVSQSRTSVCINARAHHTRPVSAYLLARITSERVIDVYAVGHAAVDKWTLRQGFSPYYSASMPPAPPFPVYEED</sequence>
<dbReference type="Proteomes" id="UP000239406">
    <property type="component" value="Unassembled WGS sequence"/>
</dbReference>
<organism evidence="1 2">
    <name type="scientific">Caldimonas thermodepolymerans</name>
    <dbReference type="NCBI Taxonomy" id="215580"/>
    <lineage>
        <taxon>Bacteria</taxon>
        <taxon>Pseudomonadati</taxon>
        <taxon>Pseudomonadota</taxon>
        <taxon>Betaproteobacteria</taxon>
        <taxon>Burkholderiales</taxon>
        <taxon>Sphaerotilaceae</taxon>
        <taxon>Caldimonas</taxon>
    </lineage>
</organism>
<reference evidence="1 2" key="1">
    <citation type="submission" date="2018-02" db="EMBL/GenBank/DDBJ databases">
        <title>Reclassifiation of [Polyangium] brachysporum DSM 7029 as Guopingzhaonella breviflexa gen. nov., sp. nov., a member of the family Comamonadaceae.</title>
        <authorList>
            <person name="Tang B."/>
        </authorList>
    </citation>
    <scope>NUCLEOTIDE SEQUENCE [LARGE SCALE GENOMIC DNA]</scope>
    <source>
        <strain evidence="1 2">DSM 15344</strain>
    </source>
</reference>
<dbReference type="AlphaFoldDB" id="A0A2S5T3J0"/>
<dbReference type="EMBL" id="PSNY01000011">
    <property type="protein sequence ID" value="PPE69489.1"/>
    <property type="molecule type" value="Genomic_DNA"/>
</dbReference>
<gene>
    <name evidence="1" type="ORF">C1702_11135</name>
</gene>
<comment type="caution">
    <text evidence="1">The sequence shown here is derived from an EMBL/GenBank/DDBJ whole genome shotgun (WGS) entry which is preliminary data.</text>
</comment>
<keyword evidence="2" id="KW-1185">Reference proteome</keyword>